<dbReference type="InterPro" id="IPR015797">
    <property type="entry name" value="NUDIX_hydrolase-like_dom_sf"/>
</dbReference>
<organism evidence="4 5">
    <name type="scientific">Rhodococcus artemisiae</name>
    <dbReference type="NCBI Taxonomy" id="714159"/>
    <lineage>
        <taxon>Bacteria</taxon>
        <taxon>Bacillati</taxon>
        <taxon>Actinomycetota</taxon>
        <taxon>Actinomycetes</taxon>
        <taxon>Mycobacteriales</taxon>
        <taxon>Nocardiaceae</taxon>
        <taxon>Rhodococcus</taxon>
    </lineage>
</organism>
<proteinExistence type="predicted"/>
<evidence type="ECO:0000259" key="3">
    <source>
        <dbReference type="PROSITE" id="PS51462"/>
    </source>
</evidence>
<evidence type="ECO:0000256" key="1">
    <source>
        <dbReference type="ARBA" id="ARBA00022801"/>
    </source>
</evidence>
<keyword evidence="5" id="KW-1185">Reference proteome</keyword>
<comment type="caution">
    <text evidence="4">The sequence shown here is derived from an EMBL/GenBank/DDBJ whole genome shotgun (WGS) entry which is preliminary data.</text>
</comment>
<evidence type="ECO:0000313" key="5">
    <source>
        <dbReference type="Proteomes" id="UP001336020"/>
    </source>
</evidence>
<gene>
    <name evidence="4" type="ORF">Q7514_32525</name>
</gene>
<dbReference type="Proteomes" id="UP001336020">
    <property type="component" value="Unassembled WGS sequence"/>
</dbReference>
<evidence type="ECO:0000256" key="2">
    <source>
        <dbReference type="SAM" id="MobiDB-lite"/>
    </source>
</evidence>
<dbReference type="EMBL" id="JAUTXY010000032">
    <property type="protein sequence ID" value="MEE2062261.1"/>
    <property type="molecule type" value="Genomic_DNA"/>
</dbReference>
<dbReference type="GO" id="GO:0016787">
    <property type="term" value="F:hydrolase activity"/>
    <property type="evidence" value="ECO:0007669"/>
    <property type="project" value="UniProtKB-KW"/>
</dbReference>
<dbReference type="CDD" id="cd24158">
    <property type="entry name" value="NUDIX_ADPRase_Rv1700"/>
    <property type="match status" value="1"/>
</dbReference>
<feature type="domain" description="Nudix hydrolase" evidence="3">
    <location>
        <begin position="42"/>
        <end position="173"/>
    </location>
</feature>
<protein>
    <submittedName>
        <fullName evidence="4">NUDIX hydrolase</fullName>
        <ecNumber evidence="4">3.6.-.-</ecNumber>
    </submittedName>
</protein>
<sequence>MAQRHEFRTLSTQRIYTGAIVSLRVDEVSMPDGHRAHREVVEHFGAVAVVAIDERDRVVLIDQYRHPLGRRLWELPAGLLDEAGESPLDAARRELAEETGLAAQHWETLVDVALSPGFTDEAVRIFVARGLSEVDRPEPEHEEADLEIDRVPLAEAVSMALRGEIVNATAVSGILASAAANASGVELRSADVPWPDRPSAFSRTRAGE</sequence>
<dbReference type="RefSeq" id="WP_330137297.1">
    <property type="nucleotide sequence ID" value="NZ_JAUTXY010000032.1"/>
</dbReference>
<name>A0ABU7LL64_9NOCA</name>
<dbReference type="EC" id="3.6.-.-" evidence="4"/>
<dbReference type="PANTHER" id="PTHR11839:SF31">
    <property type="entry name" value="ADP-RIBOSE PYROPHOSPHATASE"/>
    <property type="match status" value="1"/>
</dbReference>
<dbReference type="SUPFAM" id="SSF55811">
    <property type="entry name" value="Nudix"/>
    <property type="match status" value="1"/>
</dbReference>
<feature type="region of interest" description="Disordered" evidence="2">
    <location>
        <begin position="186"/>
        <end position="208"/>
    </location>
</feature>
<dbReference type="PANTHER" id="PTHR11839">
    <property type="entry name" value="UDP/ADP-SUGAR PYROPHOSPHATASE"/>
    <property type="match status" value="1"/>
</dbReference>
<reference evidence="4 5" key="1">
    <citation type="submission" date="2023-07" db="EMBL/GenBank/DDBJ databases">
        <authorList>
            <person name="Girao M."/>
            <person name="Carvalho M.F."/>
        </authorList>
    </citation>
    <scope>NUCLEOTIDE SEQUENCE [LARGE SCALE GENOMIC DNA]</scope>
    <source>
        <strain evidence="4 5">YIM65754</strain>
    </source>
</reference>
<dbReference type="PROSITE" id="PS51462">
    <property type="entry name" value="NUDIX"/>
    <property type="match status" value="1"/>
</dbReference>
<evidence type="ECO:0000313" key="4">
    <source>
        <dbReference type="EMBL" id="MEE2062261.1"/>
    </source>
</evidence>
<dbReference type="InterPro" id="IPR000086">
    <property type="entry name" value="NUDIX_hydrolase_dom"/>
</dbReference>
<dbReference type="Pfam" id="PF00293">
    <property type="entry name" value="NUDIX"/>
    <property type="match status" value="1"/>
</dbReference>
<dbReference type="Gene3D" id="3.90.79.10">
    <property type="entry name" value="Nucleoside Triphosphate Pyrophosphohydrolase"/>
    <property type="match status" value="1"/>
</dbReference>
<accession>A0ABU7LL64</accession>
<keyword evidence="1 4" id="KW-0378">Hydrolase</keyword>